<gene>
    <name evidence="2" type="ORF">ING2E5A_1750</name>
</gene>
<dbReference type="Proteomes" id="UP000178485">
    <property type="component" value="Chromosome i"/>
</dbReference>
<dbReference type="InterPro" id="IPR016181">
    <property type="entry name" value="Acyl_CoA_acyltransferase"/>
</dbReference>
<organism evidence="2 3">
    <name type="scientific">Petrimonas mucosa</name>
    <dbReference type="NCBI Taxonomy" id="1642646"/>
    <lineage>
        <taxon>Bacteria</taxon>
        <taxon>Pseudomonadati</taxon>
        <taxon>Bacteroidota</taxon>
        <taxon>Bacteroidia</taxon>
        <taxon>Bacteroidales</taxon>
        <taxon>Dysgonomonadaceae</taxon>
        <taxon>Petrimonas</taxon>
    </lineage>
</organism>
<dbReference type="GO" id="GO:0016747">
    <property type="term" value="F:acyltransferase activity, transferring groups other than amino-acyl groups"/>
    <property type="evidence" value="ECO:0007669"/>
    <property type="project" value="InterPro"/>
</dbReference>
<name>A0A1G4G7R7_9BACT</name>
<dbReference type="AlphaFoldDB" id="A0A1G4G7R7"/>
<feature type="domain" description="N-acetyltransferase" evidence="1">
    <location>
        <begin position="1"/>
        <end position="165"/>
    </location>
</feature>
<evidence type="ECO:0000313" key="3">
    <source>
        <dbReference type="Proteomes" id="UP000178485"/>
    </source>
</evidence>
<reference evidence="2 3" key="1">
    <citation type="submission" date="2016-08" db="EMBL/GenBank/DDBJ databases">
        <authorList>
            <person name="Seilhamer J.J."/>
        </authorList>
    </citation>
    <scope>NUCLEOTIDE SEQUENCE [LARGE SCALE GENOMIC DNA]</scope>
    <source>
        <strain evidence="2">ING2-E5A</strain>
    </source>
</reference>
<dbReference type="RefSeq" id="WP_071137017.1">
    <property type="nucleotide sequence ID" value="NZ_JAQVII010000003.1"/>
</dbReference>
<sequence length="179" mass="20405">MRIRPTQIDDLPQLLQIYETARRFMVETGNGGQWVDGYPKEELLLEDIASERSYVCLDGDNGIVGTFYFRVGEEPTYLEIFDGAWLDDAPYGVIHRIASSGKRKGVAQACIAWCLEQCGNIRIDTHRDNRVMQHILNKIGFSYCGIIYLENGAERLAYQYSIRPATPENRISRMGSTFL</sequence>
<proteinExistence type="predicted"/>
<protein>
    <recommendedName>
        <fullName evidence="1">N-acetyltransferase domain-containing protein</fullName>
    </recommendedName>
</protein>
<evidence type="ECO:0000313" key="2">
    <source>
        <dbReference type="EMBL" id="SCM58301.1"/>
    </source>
</evidence>
<dbReference type="PROSITE" id="PS51186">
    <property type="entry name" value="GNAT"/>
    <property type="match status" value="1"/>
</dbReference>
<dbReference type="KEGG" id="pmuc:ING2E5A_1750"/>
<dbReference type="InterPro" id="IPR000182">
    <property type="entry name" value="GNAT_dom"/>
</dbReference>
<keyword evidence="3" id="KW-1185">Reference proteome</keyword>
<evidence type="ECO:0000259" key="1">
    <source>
        <dbReference type="PROSITE" id="PS51186"/>
    </source>
</evidence>
<dbReference type="Gene3D" id="3.40.630.30">
    <property type="match status" value="1"/>
</dbReference>
<dbReference type="STRING" id="1642646.ING2E5A_1750"/>
<dbReference type="EMBL" id="LT608328">
    <property type="protein sequence ID" value="SCM58301.1"/>
    <property type="molecule type" value="Genomic_DNA"/>
</dbReference>
<dbReference type="SUPFAM" id="SSF55729">
    <property type="entry name" value="Acyl-CoA N-acyltransferases (Nat)"/>
    <property type="match status" value="1"/>
</dbReference>
<accession>A0A1G4G7R7</accession>